<evidence type="ECO:0000313" key="4">
    <source>
        <dbReference type="EMBL" id="CAF4073677.1"/>
    </source>
</evidence>
<dbReference type="SUPFAM" id="SSF75005">
    <property type="entry name" value="Arabinanase/levansucrase/invertase"/>
    <property type="match status" value="1"/>
</dbReference>
<evidence type="ECO:0000313" key="5">
    <source>
        <dbReference type="Proteomes" id="UP000663864"/>
    </source>
</evidence>
<reference evidence="2" key="1">
    <citation type="submission" date="2021-02" db="EMBL/GenBank/DDBJ databases">
        <authorList>
            <person name="Nowell W R."/>
        </authorList>
    </citation>
    <scope>NUCLEOTIDE SEQUENCE</scope>
</reference>
<organism evidence="2 5">
    <name type="scientific">Rotaria sordida</name>
    <dbReference type="NCBI Taxonomy" id="392033"/>
    <lineage>
        <taxon>Eukaryota</taxon>
        <taxon>Metazoa</taxon>
        <taxon>Spiralia</taxon>
        <taxon>Gnathifera</taxon>
        <taxon>Rotifera</taxon>
        <taxon>Eurotatoria</taxon>
        <taxon>Bdelloidea</taxon>
        <taxon>Philodinida</taxon>
        <taxon>Philodinidae</taxon>
        <taxon>Rotaria</taxon>
    </lineage>
</organism>
<proteinExistence type="predicted"/>
<comment type="caution">
    <text evidence="2">The sequence shown here is derived from an EMBL/GenBank/DDBJ whole genome shotgun (WGS) entry which is preliminary data.</text>
</comment>
<dbReference type="AlphaFoldDB" id="A0A815KU93"/>
<accession>A0A815KU93</accession>
<dbReference type="EMBL" id="CAJNOT010003799">
    <property type="protein sequence ID" value="CAF1400366.1"/>
    <property type="molecule type" value="Genomic_DNA"/>
</dbReference>
<sequence length="121" mass="13692">MIHDNFSGWQVYRGGSYHYGPSILINNNQDSLIHMWTCSPGTGSTQWDVIRYHYSNDNGQTWSLDETALKPISCSHDTYSACDPDVVKIDKYYYIGYTSTTNLNATQNQLFLALSLIPNGN</sequence>
<dbReference type="Proteomes" id="UP000663864">
    <property type="component" value="Unassembled WGS sequence"/>
</dbReference>
<dbReference type="EMBL" id="CAJNOU010003299">
    <property type="protein sequence ID" value="CAF1382987.1"/>
    <property type="molecule type" value="Genomic_DNA"/>
</dbReference>
<evidence type="ECO:0000313" key="1">
    <source>
        <dbReference type="EMBL" id="CAF1382987.1"/>
    </source>
</evidence>
<evidence type="ECO:0008006" key="6">
    <source>
        <dbReference type="Google" id="ProtNLM"/>
    </source>
</evidence>
<gene>
    <name evidence="3" type="ORF">FNK824_LOCUS11421</name>
    <name evidence="4" type="ORF">JBS370_LOCUS30300</name>
    <name evidence="1" type="ORF">SEV965_LOCUS30511</name>
    <name evidence="2" type="ORF">ZHD862_LOCUS33097</name>
</gene>
<dbReference type="Proteomes" id="UP000663836">
    <property type="component" value="Unassembled WGS sequence"/>
</dbReference>
<dbReference type="EMBL" id="CAJOBD010006908">
    <property type="protein sequence ID" value="CAF4073677.1"/>
    <property type="molecule type" value="Genomic_DNA"/>
</dbReference>
<dbReference type="InterPro" id="IPR023296">
    <property type="entry name" value="Glyco_hydro_beta-prop_sf"/>
</dbReference>
<dbReference type="Gene3D" id="2.115.10.20">
    <property type="entry name" value="Glycosyl hydrolase domain, family 43"/>
    <property type="match status" value="1"/>
</dbReference>
<dbReference type="EMBL" id="CAJOBE010001351">
    <property type="protein sequence ID" value="CAF3736502.1"/>
    <property type="molecule type" value="Genomic_DNA"/>
</dbReference>
<evidence type="ECO:0000313" key="2">
    <source>
        <dbReference type="EMBL" id="CAF1400366.1"/>
    </source>
</evidence>
<name>A0A815KU93_9BILA</name>
<protein>
    <recommendedName>
        <fullName evidence="6">Exo-alpha-sialidase</fullName>
    </recommendedName>
</protein>
<dbReference type="Proteomes" id="UP000663874">
    <property type="component" value="Unassembled WGS sequence"/>
</dbReference>
<evidence type="ECO:0000313" key="3">
    <source>
        <dbReference type="EMBL" id="CAF3736502.1"/>
    </source>
</evidence>
<dbReference type="Proteomes" id="UP000663889">
    <property type="component" value="Unassembled WGS sequence"/>
</dbReference>